<organism evidence="1 2">
    <name type="scientific">Rhabditophanes sp. KR3021</name>
    <dbReference type="NCBI Taxonomy" id="114890"/>
    <lineage>
        <taxon>Eukaryota</taxon>
        <taxon>Metazoa</taxon>
        <taxon>Ecdysozoa</taxon>
        <taxon>Nematoda</taxon>
        <taxon>Chromadorea</taxon>
        <taxon>Rhabditida</taxon>
        <taxon>Tylenchina</taxon>
        <taxon>Panagrolaimomorpha</taxon>
        <taxon>Strongyloidoidea</taxon>
        <taxon>Alloionematidae</taxon>
        <taxon>Rhabditophanes</taxon>
    </lineage>
</organism>
<accession>A0AC35U8W8</accession>
<dbReference type="WBParaSite" id="RSKR_0000903300.1">
    <property type="protein sequence ID" value="RSKR_0000903300.1"/>
    <property type="gene ID" value="RSKR_0000903300"/>
</dbReference>
<sequence length="107" mass="12015">MAPIPSDILTGKKSADDGILSSTATFSYNMDDKAFLRGVLVVIALVLFFISFIASKIYIRRNAQPRIRRYETLSARQLAPELIVNSDSEDDSFMFGNEDAQRHLIKT</sequence>
<reference evidence="2" key="1">
    <citation type="submission" date="2016-11" db="UniProtKB">
        <authorList>
            <consortium name="WormBaseParasite"/>
        </authorList>
    </citation>
    <scope>IDENTIFICATION</scope>
    <source>
        <strain evidence="2">KR3021</strain>
    </source>
</reference>
<evidence type="ECO:0000313" key="2">
    <source>
        <dbReference type="WBParaSite" id="RSKR_0000903300.1"/>
    </source>
</evidence>
<evidence type="ECO:0000313" key="1">
    <source>
        <dbReference type="Proteomes" id="UP000095286"/>
    </source>
</evidence>
<protein>
    <submittedName>
        <fullName evidence="2">Uncharacterized protein</fullName>
    </submittedName>
</protein>
<dbReference type="Proteomes" id="UP000095286">
    <property type="component" value="Unplaced"/>
</dbReference>
<name>A0AC35U8W8_9BILA</name>
<proteinExistence type="predicted"/>